<accession>A0A846WUI8</accession>
<organism evidence="2 3">
    <name type="scientific">Tsukamurella spumae</name>
    <dbReference type="NCBI Taxonomy" id="44753"/>
    <lineage>
        <taxon>Bacteria</taxon>
        <taxon>Bacillati</taxon>
        <taxon>Actinomycetota</taxon>
        <taxon>Actinomycetes</taxon>
        <taxon>Mycobacteriales</taxon>
        <taxon>Tsukamurellaceae</taxon>
        <taxon>Tsukamurella</taxon>
    </lineage>
</organism>
<gene>
    <name evidence="2" type="ORF">HF999_00065</name>
</gene>
<name>A0A846WUI8_9ACTN</name>
<proteinExistence type="predicted"/>
<comment type="caution">
    <text evidence="2">The sequence shown here is derived from an EMBL/GenBank/DDBJ whole genome shotgun (WGS) entry which is preliminary data.</text>
</comment>
<evidence type="ECO:0000313" key="3">
    <source>
        <dbReference type="Proteomes" id="UP000582646"/>
    </source>
</evidence>
<dbReference type="RefSeq" id="WP_168543908.1">
    <property type="nucleotide sequence ID" value="NZ_BAAAKS010000031.1"/>
</dbReference>
<reference evidence="2 3" key="1">
    <citation type="submission" date="2020-04" db="EMBL/GenBank/DDBJ databases">
        <title>MicrobeNet Type strains.</title>
        <authorList>
            <person name="Nicholson A.C."/>
        </authorList>
    </citation>
    <scope>NUCLEOTIDE SEQUENCE [LARGE SCALE GENOMIC DNA]</scope>
    <source>
        <strain evidence="2 3">DSM 44113</strain>
    </source>
</reference>
<keyword evidence="3" id="KW-1185">Reference proteome</keyword>
<feature type="compositionally biased region" description="Basic residues" evidence="1">
    <location>
        <begin position="50"/>
        <end position="74"/>
    </location>
</feature>
<dbReference type="Proteomes" id="UP000582646">
    <property type="component" value="Unassembled WGS sequence"/>
</dbReference>
<sequence>MDLFAGAQLRVYVRDLISGELVAYPAAEWLGEYPVGINSAIQLQQGEPGRHHRDHRNARAGAGHRQRRRPHHHP</sequence>
<dbReference type="EMBL" id="JAAXOQ010000001">
    <property type="protein sequence ID" value="NKY16777.1"/>
    <property type="molecule type" value="Genomic_DNA"/>
</dbReference>
<dbReference type="AlphaFoldDB" id="A0A846WUI8"/>
<evidence type="ECO:0000313" key="2">
    <source>
        <dbReference type="EMBL" id="NKY16777.1"/>
    </source>
</evidence>
<feature type="region of interest" description="Disordered" evidence="1">
    <location>
        <begin position="43"/>
        <end position="74"/>
    </location>
</feature>
<evidence type="ECO:0000256" key="1">
    <source>
        <dbReference type="SAM" id="MobiDB-lite"/>
    </source>
</evidence>
<protein>
    <submittedName>
        <fullName evidence="2">Uncharacterized protein</fullName>
    </submittedName>
</protein>